<evidence type="ECO:0000313" key="3">
    <source>
        <dbReference type="EMBL" id="PKV18277.1"/>
    </source>
</evidence>
<feature type="region of interest" description="Disordered" evidence="1">
    <location>
        <begin position="18"/>
        <end position="78"/>
    </location>
</feature>
<keyword evidence="5" id="KW-1185">Reference proteome</keyword>
<dbReference type="Proteomes" id="UP000233748">
    <property type="component" value="Unassembled WGS sequence"/>
</dbReference>
<comment type="caution">
    <text evidence="2">The sequence shown here is derived from an EMBL/GenBank/DDBJ whole genome shotgun (WGS) entry which is preliminary data.</text>
</comment>
<feature type="compositionally biased region" description="Gly residues" evidence="1">
    <location>
        <begin position="36"/>
        <end position="48"/>
    </location>
</feature>
<evidence type="ECO:0000313" key="5">
    <source>
        <dbReference type="Proteomes" id="UP000233748"/>
    </source>
</evidence>
<dbReference type="EMBL" id="PHKV01000001">
    <property type="protein sequence ID" value="PKV13996.1"/>
    <property type="molecule type" value="Genomic_DNA"/>
</dbReference>
<dbReference type="Proteomes" id="UP000233720">
    <property type="component" value="Unassembled WGS sequence"/>
</dbReference>
<organism evidence="2 4">
    <name type="scientific">Xanthomonas prunicola</name>
    <dbReference type="NCBI Taxonomy" id="2053930"/>
    <lineage>
        <taxon>Bacteria</taxon>
        <taxon>Pseudomonadati</taxon>
        <taxon>Pseudomonadota</taxon>
        <taxon>Gammaproteobacteria</taxon>
        <taxon>Lysobacterales</taxon>
        <taxon>Lysobacteraceae</taxon>
        <taxon>Xanthomonas</taxon>
    </lineage>
</organism>
<feature type="compositionally biased region" description="Polar residues" evidence="1">
    <location>
        <begin position="106"/>
        <end position="125"/>
    </location>
</feature>
<evidence type="ECO:0000313" key="4">
    <source>
        <dbReference type="Proteomes" id="UP000233720"/>
    </source>
</evidence>
<proteinExistence type="predicted"/>
<sequence>MAPRGGAIWPSAGAETCGGVHPWRDLTGTRSPPYGSGVGCEDGVGSSGFGIRDSGFGIRDSGIGNRESGIGNRESGIVRHPQLTSLVCGLFPVDGRQQDVRRSQPSRRTSLTPGSASNLPSRPDS</sequence>
<dbReference type="EMBL" id="PHKW01000001">
    <property type="protein sequence ID" value="PKV18277.1"/>
    <property type="molecule type" value="Genomic_DNA"/>
</dbReference>
<protein>
    <submittedName>
        <fullName evidence="2">Uncharacterized protein</fullName>
    </submittedName>
</protein>
<evidence type="ECO:0000313" key="2">
    <source>
        <dbReference type="EMBL" id="PKV13996.1"/>
    </source>
</evidence>
<evidence type="ECO:0000256" key="1">
    <source>
        <dbReference type="SAM" id="MobiDB-lite"/>
    </source>
</evidence>
<feature type="region of interest" description="Disordered" evidence="1">
    <location>
        <begin position="95"/>
        <end position="125"/>
    </location>
</feature>
<accession>A0A2N3RNA3</accession>
<reference evidence="4 5" key="1">
    <citation type="submission" date="2017-11" db="EMBL/GenBank/DDBJ databases">
        <title>Xanthomonas prunicola sp. nov., a novel pathogen that affects nectarine (Prunus persica var. nectarine) trees.</title>
        <authorList>
            <person name="Lopez M."/>
            <person name="Lopez-Soriano P."/>
            <person name="Garita-Cambronero J."/>
            <person name="Beltran C."/>
            <person name="Taghouti G."/>
            <person name="Portier P."/>
            <person name="Cubero J."/>
            <person name="Fischer-Le Saux M."/>
            <person name="Marco-Noales E."/>
        </authorList>
    </citation>
    <scope>NUCLEOTIDE SEQUENCE [LARGE SCALE GENOMIC DNA]</scope>
    <source>
        <strain evidence="2 4">CFBP8353</strain>
        <strain evidence="3 5">CFBP8354</strain>
    </source>
</reference>
<name>A0A2N3RNA3_9XANT</name>
<gene>
    <name evidence="2" type="ORF">XpruCFBP8353_02505</name>
    <name evidence="3" type="ORF">XpruCFBP8354_02505</name>
</gene>
<dbReference type="AlphaFoldDB" id="A0A2N3RNA3"/>